<organism evidence="2 3">
    <name type="scientific">Candidatus Fimadaptatus faecigallinarum</name>
    <dbReference type="NCBI Taxonomy" id="2840814"/>
    <lineage>
        <taxon>Bacteria</taxon>
        <taxon>Bacillati</taxon>
        <taxon>Bacillota</taxon>
        <taxon>Clostridia</taxon>
        <taxon>Eubacteriales</taxon>
        <taxon>Candidatus Fimadaptatus</taxon>
    </lineage>
</organism>
<accession>A0A9D1LPV6</accession>
<feature type="transmembrane region" description="Helical" evidence="1">
    <location>
        <begin position="244"/>
        <end position="262"/>
    </location>
</feature>
<reference evidence="2" key="1">
    <citation type="submission" date="2020-10" db="EMBL/GenBank/DDBJ databases">
        <authorList>
            <person name="Gilroy R."/>
        </authorList>
    </citation>
    <scope>NUCLEOTIDE SEQUENCE</scope>
    <source>
        <strain evidence="2">ChiSxjej2B14-8506</strain>
    </source>
</reference>
<feature type="transmembrane region" description="Helical" evidence="1">
    <location>
        <begin position="12"/>
        <end position="30"/>
    </location>
</feature>
<protein>
    <submittedName>
        <fullName evidence="2">Uncharacterized protein</fullName>
    </submittedName>
</protein>
<proteinExistence type="predicted"/>
<evidence type="ECO:0000313" key="2">
    <source>
        <dbReference type="EMBL" id="HIU45869.1"/>
    </source>
</evidence>
<gene>
    <name evidence="2" type="ORF">IAC59_01250</name>
</gene>
<feature type="transmembrane region" description="Helical" evidence="1">
    <location>
        <begin position="36"/>
        <end position="57"/>
    </location>
</feature>
<keyword evidence="1" id="KW-0472">Membrane</keyword>
<evidence type="ECO:0000313" key="3">
    <source>
        <dbReference type="Proteomes" id="UP000824123"/>
    </source>
</evidence>
<keyword evidence="1" id="KW-1133">Transmembrane helix</keyword>
<keyword evidence="1" id="KW-0812">Transmembrane</keyword>
<dbReference type="AlphaFoldDB" id="A0A9D1LPV6"/>
<dbReference type="Proteomes" id="UP000824123">
    <property type="component" value="Unassembled WGS sequence"/>
</dbReference>
<dbReference type="EMBL" id="DVNK01000009">
    <property type="protein sequence ID" value="HIU45869.1"/>
    <property type="molecule type" value="Genomic_DNA"/>
</dbReference>
<name>A0A9D1LPV6_9FIRM</name>
<reference evidence="2" key="2">
    <citation type="journal article" date="2021" name="PeerJ">
        <title>Extensive microbial diversity within the chicken gut microbiome revealed by metagenomics and culture.</title>
        <authorList>
            <person name="Gilroy R."/>
            <person name="Ravi A."/>
            <person name="Getino M."/>
            <person name="Pursley I."/>
            <person name="Horton D.L."/>
            <person name="Alikhan N.F."/>
            <person name="Baker D."/>
            <person name="Gharbi K."/>
            <person name="Hall N."/>
            <person name="Watson M."/>
            <person name="Adriaenssens E.M."/>
            <person name="Foster-Nyarko E."/>
            <person name="Jarju S."/>
            <person name="Secka A."/>
            <person name="Antonio M."/>
            <person name="Oren A."/>
            <person name="Chaudhuri R.R."/>
            <person name="La Ragione R."/>
            <person name="Hildebrand F."/>
            <person name="Pallen M.J."/>
        </authorList>
    </citation>
    <scope>NUCLEOTIDE SEQUENCE</scope>
    <source>
        <strain evidence="2">ChiSxjej2B14-8506</strain>
    </source>
</reference>
<evidence type="ECO:0000256" key="1">
    <source>
        <dbReference type="SAM" id="Phobius"/>
    </source>
</evidence>
<sequence>MHAQRTPLARFIDLSALWSLSLMIWFYVLLARLRQLYPALLLACACAAATLGLWALLRRALISRRRAALPEELVRQLCAHVALMPPDAALDALATWLRFSGTYPKCTRAGDALEAASHDGELITIALAQVWPDARAGTTELLAAWRRCGGDRSHTQPDAPRIAIAATASFTPEALSLARELGITTLAPEALATVMRAALPVCGEARRRKPRWSVLRTIVSRAHAGRFGAYALGLSVAGRLLGLSYFRAAGLICALVWLICAAQPRAARSDVWP</sequence>
<comment type="caution">
    <text evidence="2">The sequence shown here is derived from an EMBL/GenBank/DDBJ whole genome shotgun (WGS) entry which is preliminary data.</text>
</comment>